<dbReference type="GeneID" id="110305668"/>
<keyword evidence="2" id="KW-1185">Reference proteome</keyword>
<keyword evidence="1" id="KW-0732">Signal</keyword>
<name>A0A6P5QSG1_MUSCR</name>
<dbReference type="RefSeq" id="XP_021033393.1">
    <property type="nucleotide sequence ID" value="XM_021177734.1"/>
</dbReference>
<evidence type="ECO:0000313" key="2">
    <source>
        <dbReference type="Proteomes" id="UP000515126"/>
    </source>
</evidence>
<sequence>MKPWIIVLTVSAHGILVFLHVLGSLKDDLEEIDQCWVQPPTRFCGKRCTKVRKCVSPNYTCCWTYCGNICLNNEEPFETLMKV</sequence>
<dbReference type="Proteomes" id="UP000515126">
    <property type="component" value="Chromosome 2"/>
</dbReference>
<reference evidence="3" key="1">
    <citation type="submission" date="2025-08" db="UniProtKB">
        <authorList>
            <consortium name="RefSeq"/>
        </authorList>
    </citation>
    <scope>IDENTIFICATION</scope>
</reference>
<dbReference type="SMR" id="A0A6P5QSG1"/>
<dbReference type="CTD" id="259240"/>
<protein>
    <submittedName>
        <fullName evidence="3">Protein WFDC9</fullName>
    </submittedName>
</protein>
<evidence type="ECO:0000256" key="1">
    <source>
        <dbReference type="SAM" id="SignalP"/>
    </source>
</evidence>
<feature type="chain" id="PRO_5027656173" evidence="1">
    <location>
        <begin position="24"/>
        <end position="83"/>
    </location>
</feature>
<gene>
    <name evidence="3" type="primary">Wfdc9</name>
</gene>
<dbReference type="AlphaFoldDB" id="A0A6P5QSG1"/>
<dbReference type="KEGG" id="mcal:110305668"/>
<accession>A0A6P5QSG1</accession>
<organism evidence="2 3">
    <name type="scientific">Mus caroli</name>
    <name type="common">Ryukyu mouse</name>
    <name type="synonym">Ricefield mouse</name>
    <dbReference type="NCBI Taxonomy" id="10089"/>
    <lineage>
        <taxon>Eukaryota</taxon>
        <taxon>Metazoa</taxon>
        <taxon>Chordata</taxon>
        <taxon>Craniata</taxon>
        <taxon>Vertebrata</taxon>
        <taxon>Euteleostomi</taxon>
        <taxon>Mammalia</taxon>
        <taxon>Eutheria</taxon>
        <taxon>Euarchontoglires</taxon>
        <taxon>Glires</taxon>
        <taxon>Rodentia</taxon>
        <taxon>Myomorpha</taxon>
        <taxon>Muroidea</taxon>
        <taxon>Muridae</taxon>
        <taxon>Murinae</taxon>
        <taxon>Mus</taxon>
        <taxon>Mus</taxon>
    </lineage>
</organism>
<evidence type="ECO:0000313" key="3">
    <source>
        <dbReference type="RefSeq" id="XP_021033393.1"/>
    </source>
</evidence>
<feature type="signal peptide" evidence="1">
    <location>
        <begin position="1"/>
        <end position="23"/>
    </location>
</feature>
<proteinExistence type="predicted"/>